<keyword evidence="3" id="KW-1185">Reference proteome</keyword>
<dbReference type="Proteomes" id="UP000765509">
    <property type="component" value="Unassembled WGS sequence"/>
</dbReference>
<dbReference type="AlphaFoldDB" id="A0A9Q3ISQ8"/>
<evidence type="ECO:0000313" key="3">
    <source>
        <dbReference type="Proteomes" id="UP000765509"/>
    </source>
</evidence>
<comment type="caution">
    <text evidence="2">The sequence shown here is derived from an EMBL/GenBank/DDBJ whole genome shotgun (WGS) entry which is preliminary data.</text>
</comment>
<feature type="region of interest" description="Disordered" evidence="1">
    <location>
        <begin position="34"/>
        <end position="92"/>
    </location>
</feature>
<accession>A0A9Q3ISQ8</accession>
<gene>
    <name evidence="2" type="ORF">O181_089056</name>
</gene>
<sequence length="157" mass="17073">GPPIKCAEPSRRGGMNSRISISFLGLLGGYHGISQGPRSRLGEAEDEEGSKSVEEEDSEETEVKSALKGVTEASEASNLALSNHPPVSQAEPNFLKMLEKMTQLMQHPTQAVIPRKILKAPEFKTPSIKAPDSFDGAKSNKLRGFIQSCQLIFHNDQ</sequence>
<name>A0A9Q3ISQ8_9BASI</name>
<feature type="compositionally biased region" description="Acidic residues" evidence="1">
    <location>
        <begin position="44"/>
        <end position="60"/>
    </location>
</feature>
<feature type="non-terminal residue" evidence="2">
    <location>
        <position position="1"/>
    </location>
</feature>
<evidence type="ECO:0000313" key="2">
    <source>
        <dbReference type="EMBL" id="MBW0549341.1"/>
    </source>
</evidence>
<protein>
    <submittedName>
        <fullName evidence="2">Uncharacterized protein</fullName>
    </submittedName>
</protein>
<organism evidence="2 3">
    <name type="scientific">Austropuccinia psidii MF-1</name>
    <dbReference type="NCBI Taxonomy" id="1389203"/>
    <lineage>
        <taxon>Eukaryota</taxon>
        <taxon>Fungi</taxon>
        <taxon>Dikarya</taxon>
        <taxon>Basidiomycota</taxon>
        <taxon>Pucciniomycotina</taxon>
        <taxon>Pucciniomycetes</taxon>
        <taxon>Pucciniales</taxon>
        <taxon>Sphaerophragmiaceae</taxon>
        <taxon>Austropuccinia</taxon>
    </lineage>
</organism>
<evidence type="ECO:0000256" key="1">
    <source>
        <dbReference type="SAM" id="MobiDB-lite"/>
    </source>
</evidence>
<proteinExistence type="predicted"/>
<dbReference type="EMBL" id="AVOT02054648">
    <property type="protein sequence ID" value="MBW0549341.1"/>
    <property type="molecule type" value="Genomic_DNA"/>
</dbReference>
<reference evidence="2" key="1">
    <citation type="submission" date="2021-03" db="EMBL/GenBank/DDBJ databases">
        <title>Draft genome sequence of rust myrtle Austropuccinia psidii MF-1, a brazilian biotype.</title>
        <authorList>
            <person name="Quecine M.C."/>
            <person name="Pachon D.M.R."/>
            <person name="Bonatelli M.L."/>
            <person name="Correr F.H."/>
            <person name="Franceschini L.M."/>
            <person name="Leite T.F."/>
            <person name="Margarido G.R.A."/>
            <person name="Almeida C.A."/>
            <person name="Ferrarezi J.A."/>
            <person name="Labate C.A."/>
        </authorList>
    </citation>
    <scope>NUCLEOTIDE SEQUENCE</scope>
    <source>
        <strain evidence="2">MF-1</strain>
    </source>
</reference>